<feature type="compositionally biased region" description="Basic and acidic residues" evidence="1">
    <location>
        <begin position="50"/>
        <end position="61"/>
    </location>
</feature>
<name>A0AA38BSL5_TAXCH</name>
<dbReference type="EMBL" id="JAHRHJ020003813">
    <property type="protein sequence ID" value="KAH9289325.1"/>
    <property type="molecule type" value="Genomic_DNA"/>
</dbReference>
<organism evidence="2 3">
    <name type="scientific">Taxus chinensis</name>
    <name type="common">Chinese yew</name>
    <name type="synonym">Taxus wallichiana var. chinensis</name>
    <dbReference type="NCBI Taxonomy" id="29808"/>
    <lineage>
        <taxon>Eukaryota</taxon>
        <taxon>Viridiplantae</taxon>
        <taxon>Streptophyta</taxon>
        <taxon>Embryophyta</taxon>
        <taxon>Tracheophyta</taxon>
        <taxon>Spermatophyta</taxon>
        <taxon>Pinopsida</taxon>
        <taxon>Pinidae</taxon>
        <taxon>Conifers II</taxon>
        <taxon>Cupressales</taxon>
        <taxon>Taxaceae</taxon>
        <taxon>Taxus</taxon>
    </lineage>
</organism>
<dbReference type="AlphaFoldDB" id="A0AA38BSL5"/>
<gene>
    <name evidence="2" type="ORF">KI387_033442</name>
</gene>
<protein>
    <submittedName>
        <fullName evidence="2">Uncharacterized protein</fullName>
    </submittedName>
</protein>
<sequence>MEIAYPDPTKEKKDLSPTDFTSDPSHHGNLIREPARRGFVCSRCPLQETSRSKGGEEDTKGKKQTSSPSFAKNGQYPPPMTAAEPPEVLSQDKINEYAKIREQ</sequence>
<keyword evidence="3" id="KW-1185">Reference proteome</keyword>
<feature type="region of interest" description="Disordered" evidence="1">
    <location>
        <begin position="1"/>
        <end position="94"/>
    </location>
</feature>
<reference evidence="2 3" key="1">
    <citation type="journal article" date="2021" name="Nat. Plants">
        <title>The Taxus genome provides insights into paclitaxel biosynthesis.</title>
        <authorList>
            <person name="Xiong X."/>
            <person name="Gou J."/>
            <person name="Liao Q."/>
            <person name="Li Y."/>
            <person name="Zhou Q."/>
            <person name="Bi G."/>
            <person name="Li C."/>
            <person name="Du R."/>
            <person name="Wang X."/>
            <person name="Sun T."/>
            <person name="Guo L."/>
            <person name="Liang H."/>
            <person name="Lu P."/>
            <person name="Wu Y."/>
            <person name="Zhang Z."/>
            <person name="Ro D.K."/>
            <person name="Shang Y."/>
            <person name="Huang S."/>
            <person name="Yan J."/>
        </authorList>
    </citation>
    <scope>NUCLEOTIDE SEQUENCE [LARGE SCALE GENOMIC DNA]</scope>
    <source>
        <strain evidence="2">Ta-2019</strain>
    </source>
</reference>
<proteinExistence type="predicted"/>
<dbReference type="Proteomes" id="UP000824469">
    <property type="component" value="Unassembled WGS sequence"/>
</dbReference>
<evidence type="ECO:0000313" key="3">
    <source>
        <dbReference type="Proteomes" id="UP000824469"/>
    </source>
</evidence>
<accession>A0AA38BSL5</accession>
<comment type="caution">
    <text evidence="2">The sequence shown here is derived from an EMBL/GenBank/DDBJ whole genome shotgun (WGS) entry which is preliminary data.</text>
</comment>
<evidence type="ECO:0000313" key="2">
    <source>
        <dbReference type="EMBL" id="KAH9289325.1"/>
    </source>
</evidence>
<evidence type="ECO:0000256" key="1">
    <source>
        <dbReference type="SAM" id="MobiDB-lite"/>
    </source>
</evidence>
<feature type="non-terminal residue" evidence="2">
    <location>
        <position position="103"/>
    </location>
</feature>